<reference evidence="1" key="1">
    <citation type="submission" date="2023-06" db="EMBL/GenBank/DDBJ databases">
        <title>Multi-omics analyses reveal the molecular pathogenesis toolkit of Lasiodiplodia hormozganensis, a cross-kingdom pathogen.</title>
        <authorList>
            <person name="Felix C."/>
            <person name="Meneses R."/>
            <person name="Goncalves M.F.M."/>
            <person name="Tilleman L."/>
            <person name="Duarte A.S."/>
            <person name="Jorrin-Novo J.V."/>
            <person name="Van De Peer Y."/>
            <person name="Deforce D."/>
            <person name="Van Nieuwerburgh F."/>
            <person name="Esteves A.C."/>
            <person name="Alves A."/>
        </authorList>
    </citation>
    <scope>NUCLEOTIDE SEQUENCE</scope>
    <source>
        <strain evidence="1">CBS 339.90</strain>
    </source>
</reference>
<organism evidence="1 2">
    <name type="scientific">Lasiodiplodia hormozganensis</name>
    <dbReference type="NCBI Taxonomy" id="869390"/>
    <lineage>
        <taxon>Eukaryota</taxon>
        <taxon>Fungi</taxon>
        <taxon>Dikarya</taxon>
        <taxon>Ascomycota</taxon>
        <taxon>Pezizomycotina</taxon>
        <taxon>Dothideomycetes</taxon>
        <taxon>Dothideomycetes incertae sedis</taxon>
        <taxon>Botryosphaeriales</taxon>
        <taxon>Botryosphaeriaceae</taxon>
        <taxon>Lasiodiplodia</taxon>
    </lineage>
</organism>
<name>A0AA40D5S1_9PEZI</name>
<dbReference type="AlphaFoldDB" id="A0AA40D5S1"/>
<accession>A0AA40D5S1</accession>
<proteinExistence type="predicted"/>
<dbReference type="Proteomes" id="UP001175001">
    <property type="component" value="Unassembled WGS sequence"/>
</dbReference>
<evidence type="ECO:0000313" key="1">
    <source>
        <dbReference type="EMBL" id="KAK0662692.1"/>
    </source>
</evidence>
<gene>
    <name evidence="1" type="ORF">DIS24_g1835</name>
</gene>
<dbReference type="EMBL" id="JAUJDW010000005">
    <property type="protein sequence ID" value="KAK0662692.1"/>
    <property type="molecule type" value="Genomic_DNA"/>
</dbReference>
<keyword evidence="2" id="KW-1185">Reference proteome</keyword>
<evidence type="ECO:0000313" key="2">
    <source>
        <dbReference type="Proteomes" id="UP001175001"/>
    </source>
</evidence>
<protein>
    <recommendedName>
        <fullName evidence="3">Cell division cycle protein 123</fullName>
    </recommendedName>
</protein>
<comment type="caution">
    <text evidence="1">The sequence shown here is derived from an EMBL/GenBank/DDBJ whole genome shotgun (WGS) entry which is preliminary data.</text>
</comment>
<evidence type="ECO:0008006" key="3">
    <source>
        <dbReference type="Google" id="ProtNLM"/>
    </source>
</evidence>
<sequence>MSTAQKQGQATSSGFHLITIPFADVAATIPTRPSNTPTSRAGAGNNLHADETLCCTASFNTHHHSAAELAAALRPPSASSPNPHFSPHDHHHHTDIAITTSSTDIDHPAFAFSTWLAPLIAPSGSSNQGCSAVVVRLPRAFVADVLLPAHSRWLRTSALPEGLVAALLDDWPGVRDEVERAVAAAAAAAASAAGRAAAGGGGGAGGRGAFVRLDACSTKDSALHDAKTPVRSAREVVRAVAGSMRAAGALGRWLEATAGGAGGSRAVALCVVPWDARMDAGNEFRVFVPPPPATVRRGKRQEAAAAAAEGFDDGELKISAISQYRWCEPLKLQEGLGMDVVGMVEEGAERLLRKILEVAGWLEWRDKEGKGMLEVLRERGFVFDVAVMPQKDGGHAVQLVELNPFGATTGCGSVLFHWINDARVLYGLDRREFRVALDR</sequence>